<feature type="region of interest" description="Disordered" evidence="1">
    <location>
        <begin position="50"/>
        <end position="73"/>
    </location>
</feature>
<reference evidence="3" key="1">
    <citation type="journal article" date="2020" name="Genome Biol.">
        <title>Gamete binning: chromosome-level and haplotype-resolved genome assembly enabled by high-throughput single-cell sequencing of gamete genomes.</title>
        <authorList>
            <person name="Campoy J.A."/>
            <person name="Sun H."/>
            <person name="Goel M."/>
            <person name="Jiao W.-B."/>
            <person name="Folz-Donahue K."/>
            <person name="Wang N."/>
            <person name="Rubio M."/>
            <person name="Liu C."/>
            <person name="Kukat C."/>
            <person name="Ruiz D."/>
            <person name="Huettel B."/>
            <person name="Schneeberger K."/>
        </authorList>
    </citation>
    <scope>NUCLEOTIDE SEQUENCE [LARGE SCALE GENOMIC DNA]</scope>
    <source>
        <strain evidence="3">cv. Rojo Pasion</strain>
    </source>
</reference>
<evidence type="ECO:0000256" key="1">
    <source>
        <dbReference type="SAM" id="MobiDB-lite"/>
    </source>
</evidence>
<sequence>MDRRLRTGTEYPSTEYPSSDCPARLKSKARMINSVSALVDIASRLSKKLKAKPRSANNSKIVPKSSPMRKPKQLMSTISNKAITFLHRKKIGEESAGAHLEDKEEEWGNGGVWQRSILMGDKCEPLDFSGAIYYDSHGNQLNGAPLRSPRASPLPGYLERAAHKRN</sequence>
<organism evidence="2 3">
    <name type="scientific">Prunus armeniaca</name>
    <name type="common">Apricot</name>
    <name type="synonym">Armeniaca vulgaris</name>
    <dbReference type="NCBI Taxonomy" id="36596"/>
    <lineage>
        <taxon>Eukaryota</taxon>
        <taxon>Viridiplantae</taxon>
        <taxon>Streptophyta</taxon>
        <taxon>Embryophyta</taxon>
        <taxon>Tracheophyta</taxon>
        <taxon>Spermatophyta</taxon>
        <taxon>Magnoliopsida</taxon>
        <taxon>eudicotyledons</taxon>
        <taxon>Gunneridae</taxon>
        <taxon>Pentapetalae</taxon>
        <taxon>rosids</taxon>
        <taxon>fabids</taxon>
        <taxon>Rosales</taxon>
        <taxon>Rosaceae</taxon>
        <taxon>Amygdaloideae</taxon>
        <taxon>Amygdaleae</taxon>
        <taxon>Prunus</taxon>
    </lineage>
</organism>
<dbReference type="Proteomes" id="UP000507245">
    <property type="component" value="Unassembled WGS sequence"/>
</dbReference>
<dbReference type="AlphaFoldDB" id="A0A6J5XGK9"/>
<accession>A0A6J5XGK9</accession>
<feature type="region of interest" description="Disordered" evidence="1">
    <location>
        <begin position="139"/>
        <end position="166"/>
    </location>
</feature>
<evidence type="ECO:0000313" key="3">
    <source>
        <dbReference type="Proteomes" id="UP000507245"/>
    </source>
</evidence>
<dbReference type="PANTHER" id="PTHR33237">
    <property type="entry name" value="F2P16.13 PROTEIN-RELATED"/>
    <property type="match status" value="1"/>
</dbReference>
<dbReference type="OrthoDB" id="755532at2759"/>
<keyword evidence="3" id="KW-1185">Reference proteome</keyword>
<dbReference type="PANTHER" id="PTHR33237:SF46">
    <property type="entry name" value="OS01G0606100 PROTEIN"/>
    <property type="match status" value="1"/>
</dbReference>
<gene>
    <name evidence="2" type="ORF">ORAREDHAP_LOCUS33860</name>
</gene>
<protein>
    <submittedName>
        <fullName evidence="2">Uncharacterized protein</fullName>
    </submittedName>
</protein>
<name>A0A6J5XGK9_PRUAR</name>
<feature type="region of interest" description="Disordered" evidence="1">
    <location>
        <begin position="1"/>
        <end position="21"/>
    </location>
</feature>
<proteinExistence type="predicted"/>
<dbReference type="EMBL" id="CAEKKB010000005">
    <property type="protein sequence ID" value="CAB4311643.1"/>
    <property type="molecule type" value="Genomic_DNA"/>
</dbReference>
<evidence type="ECO:0000313" key="2">
    <source>
        <dbReference type="EMBL" id="CAB4311643.1"/>
    </source>
</evidence>